<evidence type="ECO:0000313" key="1">
    <source>
        <dbReference type="EMBL" id="GGC72772.1"/>
    </source>
</evidence>
<dbReference type="Pfam" id="PF18780">
    <property type="entry name" value="HNH_repeat"/>
    <property type="match status" value="2"/>
</dbReference>
<comment type="caution">
    <text evidence="1">The sequence shown here is derived from an EMBL/GenBank/DDBJ whole genome shotgun (WGS) entry which is preliminary data.</text>
</comment>
<reference evidence="1" key="1">
    <citation type="journal article" date="2014" name="Int. J. Syst. Evol. Microbiol.">
        <title>Complete genome sequence of Corynebacterium casei LMG S-19264T (=DSM 44701T), isolated from a smear-ripened cheese.</title>
        <authorList>
            <consortium name="US DOE Joint Genome Institute (JGI-PGF)"/>
            <person name="Walter F."/>
            <person name="Albersmeier A."/>
            <person name="Kalinowski J."/>
            <person name="Ruckert C."/>
        </authorList>
    </citation>
    <scope>NUCLEOTIDE SEQUENCE</scope>
    <source>
        <strain evidence="1">CCM 7217</strain>
    </source>
</reference>
<dbReference type="EMBL" id="BMCI01000011">
    <property type="protein sequence ID" value="GGC72772.1"/>
    <property type="molecule type" value="Genomic_DNA"/>
</dbReference>
<dbReference type="AlphaFoldDB" id="A0A830EDL8"/>
<name>A0A830EDL8_9EURY</name>
<sequence length="238" mass="26154">MLDEIRRVASELGLEPGDAAPTVEDLSEHGEMSLHSILHHFDTWNGAVSAAGFTPNEGRPSYTPEYGDMDLLKEIRRVADEMAETPTTDEFESRSQVGTTTIEQRFGSWHRALKLAGLRPRRQSPGGTPRGSSTAVDVNRVVGGADAPRIDRVSISAGGTRHPVSVGDFILDKWSPLLSYEVVDIRVGTDALAPIWEVVTTPTDLEAPLTRTFYGDELAEWIQHGYRSKPHVSILHSE</sequence>
<organism evidence="1 2">
    <name type="scientific">Haloferax sulfurifontis</name>
    <dbReference type="NCBI Taxonomy" id="255616"/>
    <lineage>
        <taxon>Archaea</taxon>
        <taxon>Methanobacteriati</taxon>
        <taxon>Methanobacteriota</taxon>
        <taxon>Stenosarchaea group</taxon>
        <taxon>Halobacteria</taxon>
        <taxon>Halobacteriales</taxon>
        <taxon>Haloferacaceae</taxon>
        <taxon>Haloferax</taxon>
    </lineage>
</organism>
<gene>
    <name evidence="1" type="ORF">GCM10007209_38440</name>
</gene>
<accession>A0A830EDL8</accession>
<dbReference type="InterPro" id="IPR041025">
    <property type="entry name" value="HNH_repeat"/>
</dbReference>
<proteinExistence type="predicted"/>
<evidence type="ECO:0000313" key="2">
    <source>
        <dbReference type="Proteomes" id="UP000646833"/>
    </source>
</evidence>
<reference evidence="1" key="2">
    <citation type="submission" date="2020-09" db="EMBL/GenBank/DDBJ databases">
        <authorList>
            <person name="Sun Q."/>
            <person name="Sedlacek I."/>
        </authorList>
    </citation>
    <scope>NUCLEOTIDE SEQUENCE</scope>
    <source>
        <strain evidence="1">CCM 7217</strain>
    </source>
</reference>
<dbReference type="Proteomes" id="UP000646833">
    <property type="component" value="Unassembled WGS sequence"/>
</dbReference>
<protein>
    <submittedName>
        <fullName evidence="1">Uncharacterized protein</fullName>
    </submittedName>
</protein>